<keyword evidence="4 11" id="KW-0540">Nuclease</keyword>
<dbReference type="SUPFAM" id="SSF143120">
    <property type="entry name" value="YefM-like"/>
    <property type="match status" value="1"/>
</dbReference>
<comment type="cofactor">
    <cofactor evidence="1 11">
        <name>Mg(2+)</name>
        <dbReference type="ChEBI" id="CHEBI:18420"/>
    </cofactor>
</comment>
<organism evidence="14 15">
    <name type="scientific">Rotaria magnacalcarata</name>
    <dbReference type="NCBI Taxonomy" id="392030"/>
    <lineage>
        <taxon>Eukaryota</taxon>
        <taxon>Metazoa</taxon>
        <taxon>Spiralia</taxon>
        <taxon>Gnathifera</taxon>
        <taxon>Rotifera</taxon>
        <taxon>Eurotatoria</taxon>
        <taxon>Bdelloidea</taxon>
        <taxon>Philodinida</taxon>
        <taxon>Philodinidae</taxon>
        <taxon>Rotaria</taxon>
    </lineage>
</organism>
<keyword evidence="8" id="KW-0460">Magnesium</keyword>
<accession>A0A818YZL2</accession>
<dbReference type="InterPro" id="IPR044925">
    <property type="entry name" value="His-Me_finger_sf"/>
</dbReference>
<evidence type="ECO:0000259" key="12">
    <source>
        <dbReference type="SMART" id="SM00477"/>
    </source>
</evidence>
<reference evidence="14" key="1">
    <citation type="submission" date="2021-02" db="EMBL/GenBank/DDBJ databases">
        <authorList>
            <person name="Nowell W R."/>
        </authorList>
    </citation>
    <scope>NUCLEOTIDE SEQUENCE</scope>
</reference>
<evidence type="ECO:0000256" key="2">
    <source>
        <dbReference type="ARBA" id="ARBA00009981"/>
    </source>
</evidence>
<dbReference type="SMART" id="SM00477">
    <property type="entry name" value="NUC"/>
    <property type="match status" value="1"/>
</dbReference>
<evidence type="ECO:0000256" key="1">
    <source>
        <dbReference type="ARBA" id="ARBA00001946"/>
    </source>
</evidence>
<evidence type="ECO:0000256" key="4">
    <source>
        <dbReference type="ARBA" id="ARBA00022722"/>
    </source>
</evidence>
<keyword evidence="6 11" id="KW-0255">Endonuclease</keyword>
<proteinExistence type="inferred from homology"/>
<comment type="similarity">
    <text evidence="2">Belongs to the phD/YefM antitoxin family.</text>
</comment>
<dbReference type="AlphaFoldDB" id="A0A818YZL2"/>
<evidence type="ECO:0000313" key="14">
    <source>
        <dbReference type="EMBL" id="CAF3761573.1"/>
    </source>
</evidence>
<feature type="domain" description="DNA/RNA non-specific endonuclease/pyrophosphatase/phosphodiesterase" evidence="13">
    <location>
        <begin position="1"/>
        <end position="192"/>
    </location>
</feature>
<feature type="domain" description="ENPP1-3/EXOG-like endonuclease/phosphodiesterase" evidence="12">
    <location>
        <begin position="2"/>
        <end position="188"/>
    </location>
</feature>
<evidence type="ECO:0000256" key="3">
    <source>
        <dbReference type="ARBA" id="ARBA00010052"/>
    </source>
</evidence>
<keyword evidence="5 10" id="KW-0479">Metal-binding</keyword>
<dbReference type="GO" id="GO:0016787">
    <property type="term" value="F:hydrolase activity"/>
    <property type="evidence" value="ECO:0007669"/>
    <property type="project" value="UniProtKB-KW"/>
</dbReference>
<dbReference type="GO" id="GO:0004519">
    <property type="term" value="F:endonuclease activity"/>
    <property type="evidence" value="ECO:0007669"/>
    <property type="project" value="UniProtKB-UniRule"/>
</dbReference>
<protein>
    <recommendedName>
        <fullName evidence="11">Endonuclease</fullName>
        <ecNumber evidence="11">3.1.30.-</ecNumber>
    </recommendedName>
</protein>
<evidence type="ECO:0000256" key="11">
    <source>
        <dbReference type="RuleBase" id="RU366055"/>
    </source>
</evidence>
<dbReference type="Gene3D" id="3.40.1620.10">
    <property type="entry name" value="YefM-like domain"/>
    <property type="match status" value="1"/>
</dbReference>
<name>A0A818YZL2_9BILA</name>
<gene>
    <name evidence="14" type="ORF">UXM345_LOCUS2593</name>
</gene>
<evidence type="ECO:0000256" key="9">
    <source>
        <dbReference type="PIRSR" id="PIRSR640255-1"/>
    </source>
</evidence>
<dbReference type="EC" id="3.1.30.-" evidence="11"/>
<dbReference type="InterPro" id="IPR036165">
    <property type="entry name" value="YefM-like_sf"/>
</dbReference>
<dbReference type="InterPro" id="IPR020821">
    <property type="entry name" value="ENPP1-3/EXOG-like_nuc-like"/>
</dbReference>
<dbReference type="PANTHER" id="PTHR13966">
    <property type="entry name" value="ENDONUCLEASE RELATED"/>
    <property type="match status" value="1"/>
</dbReference>
<sequence>MNPKTKFADWVAYKVEPKNLNGLNKQRVWREDPKLKPEYSFSPKDYEGGNKACGYDRGHQAPLANFSNNQHADQTNYLSNITPQMSKLNRGAWKRLEDKERLLAKKNKGEVTNEARTKFAEIIDNSLRNPIAIARHGRVVSIVMAKEEYDHYQEMEEQWWMNYKTIPSTDVSDEVNSRIAKLEQQLAKISNV</sequence>
<feature type="binding site" evidence="10">
    <location>
        <position position="89"/>
    </location>
    <ligand>
        <name>Mg(2+)</name>
        <dbReference type="ChEBI" id="CHEBI:18420"/>
        <note>catalytic</note>
    </ligand>
</feature>
<dbReference type="PROSITE" id="PS01070">
    <property type="entry name" value="NUCLEASE_NON_SPEC"/>
    <property type="match status" value="1"/>
</dbReference>
<dbReference type="SUPFAM" id="SSF54060">
    <property type="entry name" value="His-Me finger endonucleases"/>
    <property type="match status" value="1"/>
</dbReference>
<comment type="caution">
    <text evidence="14">The sequence shown here is derived from an EMBL/GenBank/DDBJ whole genome shotgun (WGS) entry which is preliminary data.</text>
</comment>
<comment type="similarity">
    <text evidence="3 11">Belongs to the DNA/RNA non-specific endonuclease family.</text>
</comment>
<evidence type="ECO:0000256" key="6">
    <source>
        <dbReference type="ARBA" id="ARBA00022759"/>
    </source>
</evidence>
<evidence type="ECO:0000259" key="13">
    <source>
        <dbReference type="SMART" id="SM00892"/>
    </source>
</evidence>
<feature type="active site" description="Proton acceptor" evidence="9">
    <location>
        <position position="59"/>
    </location>
</feature>
<evidence type="ECO:0000256" key="5">
    <source>
        <dbReference type="ARBA" id="ARBA00022723"/>
    </source>
</evidence>
<evidence type="ECO:0000313" key="15">
    <source>
        <dbReference type="Proteomes" id="UP000663842"/>
    </source>
</evidence>
<dbReference type="Proteomes" id="UP000663842">
    <property type="component" value="Unassembled WGS sequence"/>
</dbReference>
<dbReference type="GO" id="GO:0003676">
    <property type="term" value="F:nucleic acid binding"/>
    <property type="evidence" value="ECO:0007669"/>
    <property type="project" value="InterPro"/>
</dbReference>
<dbReference type="SMART" id="SM00892">
    <property type="entry name" value="Endonuclease_NS"/>
    <property type="match status" value="1"/>
</dbReference>
<evidence type="ECO:0000256" key="8">
    <source>
        <dbReference type="ARBA" id="ARBA00022842"/>
    </source>
</evidence>
<dbReference type="EMBL" id="CAJOBF010000159">
    <property type="protein sequence ID" value="CAF3761573.1"/>
    <property type="molecule type" value="Genomic_DNA"/>
</dbReference>
<dbReference type="InterPro" id="IPR044929">
    <property type="entry name" value="DNA/RNA_non-sp_Endonuclease_sf"/>
</dbReference>
<dbReference type="PANTHER" id="PTHR13966:SF5">
    <property type="entry name" value="ENDONUCLEASE G, MITOCHONDRIAL"/>
    <property type="match status" value="1"/>
</dbReference>
<dbReference type="InterPro" id="IPR001604">
    <property type="entry name" value="Endo_G_ENPP1-like_dom"/>
</dbReference>
<dbReference type="InterPro" id="IPR040255">
    <property type="entry name" value="Non-specific_endonuclease"/>
</dbReference>
<keyword evidence="7 11" id="KW-0378">Hydrolase</keyword>
<dbReference type="GO" id="GO:0046872">
    <property type="term" value="F:metal ion binding"/>
    <property type="evidence" value="ECO:0007669"/>
    <property type="project" value="UniProtKB-KW"/>
</dbReference>
<evidence type="ECO:0000256" key="10">
    <source>
        <dbReference type="PIRSR" id="PIRSR640255-2"/>
    </source>
</evidence>
<evidence type="ECO:0000256" key="7">
    <source>
        <dbReference type="ARBA" id="ARBA00022801"/>
    </source>
</evidence>
<dbReference type="InterPro" id="IPR018524">
    <property type="entry name" value="DNA/RNA_endonuclease_AS"/>
</dbReference>
<dbReference type="Pfam" id="PF01223">
    <property type="entry name" value="Endonuclease_NS"/>
    <property type="match status" value="1"/>
</dbReference>
<dbReference type="Gene3D" id="3.40.570.10">
    <property type="entry name" value="Extracellular Endonuclease, subunit A"/>
    <property type="match status" value="1"/>
</dbReference>